<dbReference type="Proteomes" id="UP000694888">
    <property type="component" value="Unplaced"/>
</dbReference>
<keyword evidence="10" id="KW-1185">Reference proteome</keyword>
<evidence type="ECO:0000256" key="5">
    <source>
        <dbReference type="RuleBase" id="RU000685"/>
    </source>
</evidence>
<dbReference type="PROSITE" id="PS51842">
    <property type="entry name" value="IF_ROD_2"/>
    <property type="match status" value="1"/>
</dbReference>
<dbReference type="SUPFAM" id="SSF64593">
    <property type="entry name" value="Intermediate filament protein, coiled coil region"/>
    <property type="match status" value="2"/>
</dbReference>
<dbReference type="InterPro" id="IPR039008">
    <property type="entry name" value="IF_rod_dom"/>
</dbReference>
<evidence type="ECO:0000256" key="2">
    <source>
        <dbReference type="ARBA" id="ARBA00022754"/>
    </source>
</evidence>
<name>A0ABM0JIN9_APLCA</name>
<comment type="similarity">
    <text evidence="5">Belongs to the intermediate filament family.</text>
</comment>
<evidence type="ECO:0000256" key="7">
    <source>
        <dbReference type="SAM" id="MobiDB-lite"/>
    </source>
</evidence>
<dbReference type="PANTHER" id="PTHR45721">
    <property type="entry name" value="LAMIN DM0-RELATED"/>
    <property type="match status" value="1"/>
</dbReference>
<keyword evidence="2 5" id="KW-0403">Intermediate filament</keyword>
<dbReference type="Gene3D" id="1.20.5.170">
    <property type="match status" value="1"/>
</dbReference>
<dbReference type="RefSeq" id="XP_005094526.1">
    <property type="nucleotide sequence ID" value="XM_005094469.3"/>
</dbReference>
<evidence type="ECO:0000259" key="9">
    <source>
        <dbReference type="PROSITE" id="PS51842"/>
    </source>
</evidence>
<feature type="coiled-coil region" evidence="6">
    <location>
        <begin position="310"/>
        <end position="404"/>
    </location>
</feature>
<dbReference type="InterPro" id="IPR036415">
    <property type="entry name" value="Lamin_tail_dom_sf"/>
</dbReference>
<feature type="region of interest" description="Disordered" evidence="7">
    <location>
        <begin position="569"/>
        <end position="589"/>
    </location>
</feature>
<protein>
    <submittedName>
        <fullName evidence="11">Lamin-B1</fullName>
    </submittedName>
</protein>
<feature type="domain" description="LTD" evidence="8">
    <location>
        <begin position="446"/>
        <end position="566"/>
    </location>
</feature>
<evidence type="ECO:0000313" key="11">
    <source>
        <dbReference type="RefSeq" id="XP_005094526.1"/>
    </source>
</evidence>
<feature type="domain" description="IF rod" evidence="9">
    <location>
        <begin position="58"/>
        <end position="405"/>
    </location>
</feature>
<feature type="compositionally biased region" description="Polar residues" evidence="7">
    <location>
        <begin position="1"/>
        <end position="12"/>
    </location>
</feature>
<feature type="coiled-coil region" evidence="6">
    <location>
        <begin position="55"/>
        <end position="221"/>
    </location>
</feature>
<dbReference type="Pfam" id="PF00038">
    <property type="entry name" value="Filament"/>
    <property type="match status" value="1"/>
</dbReference>
<dbReference type="PROSITE" id="PS00226">
    <property type="entry name" value="IF_ROD_1"/>
    <property type="match status" value="1"/>
</dbReference>
<dbReference type="PROSITE" id="PS51841">
    <property type="entry name" value="LTD"/>
    <property type="match status" value="1"/>
</dbReference>
<evidence type="ECO:0000256" key="1">
    <source>
        <dbReference type="ARBA" id="ARBA00004123"/>
    </source>
</evidence>
<dbReference type="SMART" id="SM01391">
    <property type="entry name" value="Filament"/>
    <property type="match status" value="1"/>
</dbReference>
<dbReference type="Gene3D" id="2.60.40.1260">
    <property type="entry name" value="Lamin Tail domain"/>
    <property type="match status" value="1"/>
</dbReference>
<feature type="compositionally biased region" description="Gly residues" evidence="7">
    <location>
        <begin position="16"/>
        <end position="26"/>
    </location>
</feature>
<dbReference type="Pfam" id="PF00932">
    <property type="entry name" value="LTD"/>
    <property type="match status" value="1"/>
</dbReference>
<organism evidence="10 11">
    <name type="scientific">Aplysia californica</name>
    <name type="common">California sea hare</name>
    <dbReference type="NCBI Taxonomy" id="6500"/>
    <lineage>
        <taxon>Eukaryota</taxon>
        <taxon>Metazoa</taxon>
        <taxon>Spiralia</taxon>
        <taxon>Lophotrochozoa</taxon>
        <taxon>Mollusca</taxon>
        <taxon>Gastropoda</taxon>
        <taxon>Heterobranchia</taxon>
        <taxon>Euthyneura</taxon>
        <taxon>Tectipleura</taxon>
        <taxon>Aplysiida</taxon>
        <taxon>Aplysioidea</taxon>
        <taxon>Aplysiidae</taxon>
        <taxon>Aplysia</taxon>
    </lineage>
</organism>
<sequence>MKQTRKTVTTTYSSSSGGGGGAGGEEAGTSFSSSSSQSRRSGGLGRPPSPARLSRIQEQEELQGLNDRLAAYIDKVRSLEAENSRLALQVRSTEEVVKREVTSVKTLYESELAELRRLLDETSKEKARLQIEANKYKTDYEDLLAKYNKRDRDANALERRVQVLERQLAEFSARDFEKENQNLKNELNRLEQQLAAAKKQLEEETLLRVDLQNRVKTLKEDLHFKSQVYEQELEESRVRTTTQLEEVDGRIEQEYEARLQDALREIRAQHDYDLQSVKVELETLYESKVEDLRNQLERNSQSSSAAWEELMLARRSVDDLSAEIGRLKSENAGLDLRVKDIDKQLERERDEFRLRMKQRDEEISRLRAQVEELEREYAALLEIKIKLDREIEAYRKLLESEETRLNISASMTEQRSMTTASSSSGGRKRKRMDIGQAVEEYTQRTASSGFSRSATSSCGVDISDVDTDGKFVKLTNTTDKDVHLFHWQIRHVSGDNETRHKFQKNVLKAGQTITVWSADSDQTHNPPSDLVMKGKRWFVSGDMTTTLLDQDETEVASCSMSRNIGSVASYSTRRRGPRDELDGEELQDKDKCFVM</sequence>
<evidence type="ECO:0000256" key="3">
    <source>
        <dbReference type="ARBA" id="ARBA00023054"/>
    </source>
</evidence>
<dbReference type="Gene3D" id="1.20.5.500">
    <property type="entry name" value="Single helix bin"/>
    <property type="match status" value="1"/>
</dbReference>
<gene>
    <name evidence="11" type="primary">LOC101851857</name>
</gene>
<dbReference type="Gene3D" id="1.20.5.1160">
    <property type="entry name" value="Vasodilator-stimulated phosphoprotein"/>
    <property type="match status" value="2"/>
</dbReference>
<dbReference type="SUPFAM" id="SSF74853">
    <property type="entry name" value="Lamin A/C globular tail domain"/>
    <property type="match status" value="1"/>
</dbReference>
<reference evidence="11" key="1">
    <citation type="submission" date="2025-08" db="UniProtKB">
        <authorList>
            <consortium name="RefSeq"/>
        </authorList>
    </citation>
    <scope>IDENTIFICATION</scope>
</reference>
<feature type="compositionally biased region" description="Polar residues" evidence="7">
    <location>
        <begin position="408"/>
        <end position="420"/>
    </location>
</feature>
<comment type="subcellular location">
    <subcellularLocation>
        <location evidence="1">Nucleus</location>
    </subcellularLocation>
</comment>
<proteinExistence type="inferred from homology"/>
<feature type="region of interest" description="Disordered" evidence="7">
    <location>
        <begin position="408"/>
        <end position="432"/>
    </location>
</feature>
<evidence type="ECO:0000313" key="10">
    <source>
        <dbReference type="Proteomes" id="UP000694888"/>
    </source>
</evidence>
<dbReference type="InterPro" id="IPR018039">
    <property type="entry name" value="IF_conserved"/>
</dbReference>
<feature type="compositionally biased region" description="Low complexity" evidence="7">
    <location>
        <begin position="27"/>
        <end position="41"/>
    </location>
</feature>
<accession>A0ABM0JIN9</accession>
<evidence type="ECO:0000259" key="8">
    <source>
        <dbReference type="PROSITE" id="PS51841"/>
    </source>
</evidence>
<dbReference type="InterPro" id="IPR001322">
    <property type="entry name" value="Lamin_tail_dom"/>
</dbReference>
<evidence type="ECO:0000256" key="6">
    <source>
        <dbReference type="SAM" id="Coils"/>
    </source>
</evidence>
<evidence type="ECO:0000256" key="4">
    <source>
        <dbReference type="ARBA" id="ARBA00023242"/>
    </source>
</evidence>
<dbReference type="GeneID" id="101851857"/>
<keyword evidence="4" id="KW-0539">Nucleus</keyword>
<dbReference type="PANTHER" id="PTHR45721:SF11">
    <property type="entry name" value="LAMIN DM0-RELATED"/>
    <property type="match status" value="1"/>
</dbReference>
<keyword evidence="3 6" id="KW-0175">Coiled coil</keyword>
<feature type="region of interest" description="Disordered" evidence="7">
    <location>
        <begin position="1"/>
        <end position="53"/>
    </location>
</feature>